<sequence length="118" mass="13386">MNNTKWRECLSILAAHRVYLQLRLVGDADFSLDHEAAHRVISQIETRDFVFVRKTIPYKDIAVLRIVKDTFPAAETHNLNQASAAFFTAELAELRGKLMQLGQLPLTEDAESILITAY</sequence>
<organism evidence="1 2">
    <name type="scientific">Shewanella mangrovisoli</name>
    <dbReference type="NCBI Taxonomy" id="2864211"/>
    <lineage>
        <taxon>Bacteria</taxon>
        <taxon>Pseudomonadati</taxon>
        <taxon>Pseudomonadota</taxon>
        <taxon>Gammaproteobacteria</taxon>
        <taxon>Alteromonadales</taxon>
        <taxon>Shewanellaceae</taxon>
        <taxon>Shewanella</taxon>
    </lineage>
</organism>
<reference evidence="1 2" key="1">
    <citation type="submission" date="2024-09" db="EMBL/GenBank/DDBJ databases">
        <authorList>
            <person name="Zhang Y."/>
        </authorList>
    </citation>
    <scope>NUCLEOTIDE SEQUENCE [LARGE SCALE GENOMIC DNA]</scope>
    <source>
        <strain evidence="1 2">ZJ318</strain>
    </source>
</reference>
<accession>A0ABV4VFI6</accession>
<proteinExistence type="predicted"/>
<gene>
    <name evidence="1" type="ORF">ACE02W_04420</name>
</gene>
<dbReference type="Proteomes" id="UP001576708">
    <property type="component" value="Unassembled WGS sequence"/>
</dbReference>
<comment type="caution">
    <text evidence="1">The sequence shown here is derived from an EMBL/GenBank/DDBJ whole genome shotgun (WGS) entry which is preliminary data.</text>
</comment>
<dbReference type="RefSeq" id="WP_342200879.1">
    <property type="nucleotide sequence ID" value="NZ_JBCATE010000001.1"/>
</dbReference>
<evidence type="ECO:0000313" key="1">
    <source>
        <dbReference type="EMBL" id="MFB2619059.1"/>
    </source>
</evidence>
<dbReference type="EMBL" id="JBHFGU010000001">
    <property type="protein sequence ID" value="MFB2619059.1"/>
    <property type="molecule type" value="Genomic_DNA"/>
</dbReference>
<name>A0ABV4VFI6_9GAMM</name>
<evidence type="ECO:0000313" key="2">
    <source>
        <dbReference type="Proteomes" id="UP001576708"/>
    </source>
</evidence>
<keyword evidence="2" id="KW-1185">Reference proteome</keyword>
<protein>
    <submittedName>
        <fullName evidence="1">Uncharacterized protein</fullName>
    </submittedName>
</protein>